<keyword evidence="3" id="KW-0458">Lysosome</keyword>
<dbReference type="AlphaFoldDB" id="A0A8J2KCX4"/>
<organism evidence="6 7">
    <name type="scientific">Allacma fusca</name>
    <dbReference type="NCBI Taxonomy" id="39272"/>
    <lineage>
        <taxon>Eukaryota</taxon>
        <taxon>Metazoa</taxon>
        <taxon>Ecdysozoa</taxon>
        <taxon>Arthropoda</taxon>
        <taxon>Hexapoda</taxon>
        <taxon>Collembola</taxon>
        <taxon>Symphypleona</taxon>
        <taxon>Sminthuridae</taxon>
        <taxon>Allacma</taxon>
    </lineage>
</organism>
<dbReference type="GO" id="GO:0071986">
    <property type="term" value="C:Ragulator complex"/>
    <property type="evidence" value="ECO:0007669"/>
    <property type="project" value="InterPro"/>
</dbReference>
<dbReference type="GO" id="GO:0005085">
    <property type="term" value="F:guanyl-nucleotide exchange factor activity"/>
    <property type="evidence" value="ECO:0007669"/>
    <property type="project" value="TreeGrafter"/>
</dbReference>
<dbReference type="Proteomes" id="UP000708208">
    <property type="component" value="Unassembled WGS sequence"/>
</dbReference>
<evidence type="ECO:0000256" key="5">
    <source>
        <dbReference type="SAM" id="MobiDB-lite"/>
    </source>
</evidence>
<dbReference type="GO" id="GO:0005764">
    <property type="term" value="C:lysosome"/>
    <property type="evidence" value="ECO:0007669"/>
    <property type="project" value="UniProtKB-SubCell"/>
</dbReference>
<comment type="similarity">
    <text evidence="2">Belongs to the LAMTOR4 family.</text>
</comment>
<feature type="region of interest" description="Disordered" evidence="5">
    <location>
        <begin position="51"/>
        <end position="91"/>
    </location>
</feature>
<comment type="caution">
    <text evidence="6">The sequence shown here is derived from an EMBL/GenBank/DDBJ whole genome shotgun (WGS) entry which is preliminary data.</text>
</comment>
<gene>
    <name evidence="6" type="ORF">AFUS01_LOCUS24681</name>
</gene>
<evidence type="ECO:0000256" key="4">
    <source>
        <dbReference type="ARBA" id="ARBA00032690"/>
    </source>
</evidence>
<dbReference type="OrthoDB" id="275011at2759"/>
<dbReference type="GO" id="GO:0032008">
    <property type="term" value="P:positive regulation of TOR signaling"/>
    <property type="evidence" value="ECO:0007669"/>
    <property type="project" value="InterPro"/>
</dbReference>
<reference evidence="6" key="1">
    <citation type="submission" date="2021-06" db="EMBL/GenBank/DDBJ databases">
        <authorList>
            <person name="Hodson N. C."/>
            <person name="Mongue J. A."/>
            <person name="Jaron S. K."/>
        </authorList>
    </citation>
    <scope>NUCLEOTIDE SEQUENCE</scope>
</reference>
<accession>A0A8J2KCX4</accession>
<evidence type="ECO:0000313" key="6">
    <source>
        <dbReference type="EMBL" id="CAG7786097.1"/>
    </source>
</evidence>
<evidence type="ECO:0000256" key="1">
    <source>
        <dbReference type="ARBA" id="ARBA00004371"/>
    </source>
</evidence>
<dbReference type="PANTHER" id="PTHR33967:SF1">
    <property type="entry name" value="RAGULATOR COMPLEX PROTEIN LAMTOR4"/>
    <property type="match status" value="1"/>
</dbReference>
<evidence type="ECO:0000256" key="3">
    <source>
        <dbReference type="ARBA" id="ARBA00023228"/>
    </source>
</evidence>
<proteinExistence type="inferred from homology"/>
<sequence length="135" mass="14188">MVHVEKVPGQKGYMVIQEDGTILSSTGELSSNELTSNQITSLMSHSLPVDFNTSSSPTAGLNGDVNGSGEAGGHLNVSFSPGGSSNGGSGDVARGFKWNRITVQFKDESYVACLSNRRIHVVKRDNAESAATSQQ</sequence>
<dbReference type="InterPro" id="IPR034601">
    <property type="entry name" value="LAMTOR4"/>
</dbReference>
<name>A0A8J2KCX4_9HEXA</name>
<dbReference type="PANTHER" id="PTHR33967">
    <property type="entry name" value="RAGULATOR COMPLEX PROTEIN LAMTOR4"/>
    <property type="match status" value="1"/>
</dbReference>
<keyword evidence="7" id="KW-1185">Reference proteome</keyword>
<protein>
    <recommendedName>
        <fullName evidence="4">Late endosomal/lysosomal adaptor and MAPK and MTOR activator 4</fullName>
    </recommendedName>
</protein>
<dbReference type="GO" id="GO:0071230">
    <property type="term" value="P:cellular response to amino acid stimulus"/>
    <property type="evidence" value="ECO:0007669"/>
    <property type="project" value="InterPro"/>
</dbReference>
<dbReference type="EMBL" id="CAJVCH010310516">
    <property type="protein sequence ID" value="CAG7786097.1"/>
    <property type="molecule type" value="Genomic_DNA"/>
</dbReference>
<evidence type="ECO:0000256" key="2">
    <source>
        <dbReference type="ARBA" id="ARBA00010627"/>
    </source>
</evidence>
<evidence type="ECO:0000313" key="7">
    <source>
        <dbReference type="Proteomes" id="UP000708208"/>
    </source>
</evidence>
<comment type="subcellular location">
    <subcellularLocation>
        <location evidence="1">Lysosome</location>
    </subcellularLocation>
</comment>